<dbReference type="Proteomes" id="UP000053424">
    <property type="component" value="Unassembled WGS sequence"/>
</dbReference>
<accession>A0A0C2Y3W7</accession>
<dbReference type="InterPro" id="IPR032675">
    <property type="entry name" value="LRR_dom_sf"/>
</dbReference>
<proteinExistence type="predicted"/>
<evidence type="ECO:0000313" key="1">
    <source>
        <dbReference type="EMBL" id="KIM35767.1"/>
    </source>
</evidence>
<keyword evidence="2" id="KW-1185">Reference proteome</keyword>
<protein>
    <recommendedName>
        <fullName evidence="3">F-box domain-containing protein</fullName>
    </recommendedName>
</protein>
<reference evidence="1 2" key="1">
    <citation type="submission" date="2014-04" db="EMBL/GenBank/DDBJ databases">
        <authorList>
            <consortium name="DOE Joint Genome Institute"/>
            <person name="Kuo A."/>
            <person name="Gay G."/>
            <person name="Dore J."/>
            <person name="Kohler A."/>
            <person name="Nagy L.G."/>
            <person name="Floudas D."/>
            <person name="Copeland A."/>
            <person name="Barry K.W."/>
            <person name="Cichocki N."/>
            <person name="Veneault-Fourrey C."/>
            <person name="LaButti K."/>
            <person name="Lindquist E.A."/>
            <person name="Lipzen A."/>
            <person name="Lundell T."/>
            <person name="Morin E."/>
            <person name="Murat C."/>
            <person name="Sun H."/>
            <person name="Tunlid A."/>
            <person name="Henrissat B."/>
            <person name="Grigoriev I.V."/>
            <person name="Hibbett D.S."/>
            <person name="Martin F."/>
            <person name="Nordberg H.P."/>
            <person name="Cantor M.N."/>
            <person name="Hua S.X."/>
        </authorList>
    </citation>
    <scope>NUCLEOTIDE SEQUENCE [LARGE SCALE GENOMIC DNA]</scope>
    <source>
        <strain evidence="2">h7</strain>
    </source>
</reference>
<dbReference type="SUPFAM" id="SSF52047">
    <property type="entry name" value="RNI-like"/>
    <property type="match status" value="1"/>
</dbReference>
<dbReference type="HOGENOM" id="CLU_035624_0_0_1"/>
<dbReference type="OrthoDB" id="2745898at2759"/>
<dbReference type="Gene3D" id="3.80.10.10">
    <property type="entry name" value="Ribonuclease Inhibitor"/>
    <property type="match status" value="1"/>
</dbReference>
<dbReference type="AlphaFoldDB" id="A0A0C2Y3W7"/>
<name>A0A0C2Y3W7_HEBCY</name>
<gene>
    <name evidence="1" type="ORF">M413DRAFT_32231</name>
</gene>
<reference evidence="2" key="2">
    <citation type="submission" date="2015-01" db="EMBL/GenBank/DDBJ databases">
        <title>Evolutionary Origins and Diversification of the Mycorrhizal Mutualists.</title>
        <authorList>
            <consortium name="DOE Joint Genome Institute"/>
            <consortium name="Mycorrhizal Genomics Consortium"/>
            <person name="Kohler A."/>
            <person name="Kuo A."/>
            <person name="Nagy L.G."/>
            <person name="Floudas D."/>
            <person name="Copeland A."/>
            <person name="Barry K.W."/>
            <person name="Cichocki N."/>
            <person name="Veneault-Fourrey C."/>
            <person name="LaButti K."/>
            <person name="Lindquist E.A."/>
            <person name="Lipzen A."/>
            <person name="Lundell T."/>
            <person name="Morin E."/>
            <person name="Murat C."/>
            <person name="Riley R."/>
            <person name="Ohm R."/>
            <person name="Sun H."/>
            <person name="Tunlid A."/>
            <person name="Henrissat B."/>
            <person name="Grigoriev I.V."/>
            <person name="Hibbett D.S."/>
            <person name="Martin F."/>
        </authorList>
    </citation>
    <scope>NUCLEOTIDE SEQUENCE [LARGE SCALE GENOMIC DNA]</scope>
    <source>
        <strain evidence="2">h7</strain>
    </source>
</reference>
<dbReference type="EMBL" id="KN831814">
    <property type="protein sequence ID" value="KIM35767.1"/>
    <property type="molecule type" value="Genomic_DNA"/>
</dbReference>
<organism evidence="1 2">
    <name type="scientific">Hebeloma cylindrosporum</name>
    <dbReference type="NCBI Taxonomy" id="76867"/>
    <lineage>
        <taxon>Eukaryota</taxon>
        <taxon>Fungi</taxon>
        <taxon>Dikarya</taxon>
        <taxon>Basidiomycota</taxon>
        <taxon>Agaricomycotina</taxon>
        <taxon>Agaricomycetes</taxon>
        <taxon>Agaricomycetidae</taxon>
        <taxon>Agaricales</taxon>
        <taxon>Agaricineae</taxon>
        <taxon>Hymenogastraceae</taxon>
        <taxon>Hebeloma</taxon>
    </lineage>
</organism>
<evidence type="ECO:0000313" key="2">
    <source>
        <dbReference type="Proteomes" id="UP000053424"/>
    </source>
</evidence>
<evidence type="ECO:0008006" key="3">
    <source>
        <dbReference type="Google" id="ProtNLM"/>
    </source>
</evidence>
<sequence length="405" mass="46012">MSCPPTLPFETIETIIDILSEQDPGLSSLKSCSLVCEIFLQLCRKHIFASIAIDGENLALSKPTSAALVRLLSSTPEIAHHIRKLEWNIVVEEFEDRSLPSILKKITRLESLMIGWPWMECKWRKNRLRSAILHLLHLPTLIRLEISRIHDFAFPDLIPCTNLREFSLRSTRSVETEHTSLPMLPHKPLKLQSLIFGVRCSTPMSMIGTSLRGDGRPIFDLAAVASVKLVLDQYNEFEASRNVFNHCSQLVNVDISVNYPPIAWTGIAKMLEPSIETLTHLRFAMGTKDETGTGDPLAGLVAELEELRCHRNVVENMTIDVFVGAYYKCNQGEDWGLLDRVLTQPGWSKLRHISLTIFLWVCYREDDLEVTLKRLPETQLPTLSSSRSINFQFSVIDKSYDGYSY</sequence>